<evidence type="ECO:0008006" key="5">
    <source>
        <dbReference type="Google" id="ProtNLM"/>
    </source>
</evidence>
<keyword evidence="1" id="KW-0547">Nucleotide-binding</keyword>
<keyword evidence="2" id="KW-0067">ATP-binding</keyword>
<evidence type="ECO:0000256" key="2">
    <source>
        <dbReference type="ARBA" id="ARBA00022840"/>
    </source>
</evidence>
<dbReference type="SUPFAM" id="SSF52540">
    <property type="entry name" value="P-loop containing nucleoside triphosphate hydrolases"/>
    <property type="match status" value="1"/>
</dbReference>
<dbReference type="RefSeq" id="WP_200340394.1">
    <property type="nucleotide sequence ID" value="NZ_NRRL01000018.1"/>
</dbReference>
<keyword evidence="4" id="KW-1185">Reference proteome</keyword>
<dbReference type="PANTHER" id="PTHR43384:SF6">
    <property type="entry name" value="SEPTUM SITE-DETERMINING PROTEIN MIND HOMOLOG, CHLOROPLASTIC"/>
    <property type="match status" value="1"/>
</dbReference>
<protein>
    <recommendedName>
        <fullName evidence="5">AAA domain-containing protein</fullName>
    </recommendedName>
</protein>
<proteinExistence type="predicted"/>
<dbReference type="PANTHER" id="PTHR43384">
    <property type="entry name" value="SEPTUM SITE-DETERMINING PROTEIN MIND HOMOLOG, CHLOROPLASTIC-RELATED"/>
    <property type="match status" value="1"/>
</dbReference>
<dbReference type="Gene3D" id="3.40.50.300">
    <property type="entry name" value="P-loop containing nucleotide triphosphate hydrolases"/>
    <property type="match status" value="1"/>
</dbReference>
<dbReference type="InterPro" id="IPR050625">
    <property type="entry name" value="ParA/MinD_ATPase"/>
</dbReference>
<name>A0ABS1DE86_9PROT</name>
<dbReference type="Gene3D" id="3.40.50.2300">
    <property type="match status" value="1"/>
</dbReference>
<accession>A0ABS1DE86</accession>
<dbReference type="Proteomes" id="UP001296873">
    <property type="component" value="Unassembled WGS sequence"/>
</dbReference>
<comment type="caution">
    <text evidence="3">The sequence shown here is derived from an EMBL/GenBank/DDBJ whole genome shotgun (WGS) entry which is preliminary data.</text>
</comment>
<sequence length="387" mass="41848">MKTLSLLAYLRDAEDRAALELALSDFPGMAREIREGDVANATADAPAWTIIPEFLVLDVSASTDIEAALADLVAAAPEGDTNVIAVGCQERLDIYRRLRRMGVSEYAVSPIDPTEFRGLLNDIRGDRLSQGRAINPDRLIVTHAVRGGAGASSIAACLAEGVTRDHGKRALLLDLDIEGGSHYLTFGVEPAEGFLGMLETPKRIDALYLDRAMRRPSLRLSLLSTVCEVGPPEVDPASIDAIILQAQRAFDYVLVDLPCRALLGRELLAKAGHIVLVAPPTVLGLRDTLHTLNYIQANGGAGNVLVVVAKTGEYRNPVSENEFQQRTGCATLSIAFDPRAAEKTQVQTQTLLDAQGPIARQIEQLLARMPSAPQKKKRSFLSRLVRS</sequence>
<evidence type="ECO:0000313" key="4">
    <source>
        <dbReference type="Proteomes" id="UP001296873"/>
    </source>
</evidence>
<reference evidence="3 4" key="1">
    <citation type="journal article" date="2020" name="Microorganisms">
        <title>Osmotic Adaptation and Compatible Solute Biosynthesis of Phototrophic Bacteria as Revealed from Genome Analyses.</title>
        <authorList>
            <person name="Imhoff J.F."/>
            <person name="Rahn T."/>
            <person name="Kunzel S."/>
            <person name="Keller A."/>
            <person name="Neulinger S.C."/>
        </authorList>
    </citation>
    <scope>NUCLEOTIDE SEQUENCE [LARGE SCALE GENOMIC DNA]</scope>
    <source>
        <strain evidence="3 4">DSM 9895</strain>
    </source>
</reference>
<evidence type="ECO:0000313" key="3">
    <source>
        <dbReference type="EMBL" id="MBK1668194.1"/>
    </source>
</evidence>
<organism evidence="3 4">
    <name type="scientific">Rhodovibrio sodomensis</name>
    <dbReference type="NCBI Taxonomy" id="1088"/>
    <lineage>
        <taxon>Bacteria</taxon>
        <taxon>Pseudomonadati</taxon>
        <taxon>Pseudomonadota</taxon>
        <taxon>Alphaproteobacteria</taxon>
        <taxon>Rhodospirillales</taxon>
        <taxon>Rhodovibrionaceae</taxon>
        <taxon>Rhodovibrio</taxon>
    </lineage>
</organism>
<gene>
    <name evidence="3" type="ORF">CKO28_09105</name>
</gene>
<dbReference type="InterPro" id="IPR027417">
    <property type="entry name" value="P-loop_NTPase"/>
</dbReference>
<dbReference type="EMBL" id="NRRL01000018">
    <property type="protein sequence ID" value="MBK1668194.1"/>
    <property type="molecule type" value="Genomic_DNA"/>
</dbReference>
<evidence type="ECO:0000256" key="1">
    <source>
        <dbReference type="ARBA" id="ARBA00022741"/>
    </source>
</evidence>